<organism evidence="1 2">
    <name type="scientific">Petrolisthes cinctipes</name>
    <name type="common">Flat porcelain crab</name>
    <dbReference type="NCBI Taxonomy" id="88211"/>
    <lineage>
        <taxon>Eukaryota</taxon>
        <taxon>Metazoa</taxon>
        <taxon>Ecdysozoa</taxon>
        <taxon>Arthropoda</taxon>
        <taxon>Crustacea</taxon>
        <taxon>Multicrustacea</taxon>
        <taxon>Malacostraca</taxon>
        <taxon>Eumalacostraca</taxon>
        <taxon>Eucarida</taxon>
        <taxon>Decapoda</taxon>
        <taxon>Pleocyemata</taxon>
        <taxon>Anomura</taxon>
        <taxon>Galatheoidea</taxon>
        <taxon>Porcellanidae</taxon>
        <taxon>Petrolisthes</taxon>
    </lineage>
</organism>
<keyword evidence="2" id="KW-1185">Reference proteome</keyword>
<proteinExistence type="predicted"/>
<evidence type="ECO:0000313" key="2">
    <source>
        <dbReference type="Proteomes" id="UP001286313"/>
    </source>
</evidence>
<evidence type="ECO:0000313" key="1">
    <source>
        <dbReference type="EMBL" id="KAK3851895.1"/>
    </source>
</evidence>
<dbReference type="EMBL" id="JAWQEG010007678">
    <property type="protein sequence ID" value="KAK3851895.1"/>
    <property type="molecule type" value="Genomic_DNA"/>
</dbReference>
<sequence>MFSFATPVMFHPFAPLAIRFLMTDDLHSTPHNTEQKQSLVNRSRSECWSRAAWHICPSRLTAFPPTVTPELKAAASQSMITPTIIPFSLQSYISI</sequence>
<protein>
    <submittedName>
        <fullName evidence="1">Uncharacterized protein</fullName>
    </submittedName>
</protein>
<accession>A0AAE1EID4</accession>
<dbReference type="AlphaFoldDB" id="A0AAE1EID4"/>
<comment type="caution">
    <text evidence="1">The sequence shown here is derived from an EMBL/GenBank/DDBJ whole genome shotgun (WGS) entry which is preliminary data.</text>
</comment>
<reference evidence="1" key="1">
    <citation type="submission" date="2023-10" db="EMBL/GenBank/DDBJ databases">
        <title>Genome assemblies of two species of porcelain crab, Petrolisthes cinctipes and Petrolisthes manimaculis (Anomura: Porcellanidae).</title>
        <authorList>
            <person name="Angst P."/>
        </authorList>
    </citation>
    <scope>NUCLEOTIDE SEQUENCE</scope>
    <source>
        <strain evidence="1">PB745_01</strain>
        <tissue evidence="1">Gill</tissue>
    </source>
</reference>
<name>A0AAE1EID4_PETCI</name>
<dbReference type="Proteomes" id="UP001286313">
    <property type="component" value="Unassembled WGS sequence"/>
</dbReference>
<gene>
    <name evidence="1" type="ORF">Pcinc_041488</name>
</gene>